<organism evidence="2 3">
    <name type="scientific">Panicum virgatum</name>
    <name type="common">Blackwell switchgrass</name>
    <dbReference type="NCBI Taxonomy" id="38727"/>
    <lineage>
        <taxon>Eukaryota</taxon>
        <taxon>Viridiplantae</taxon>
        <taxon>Streptophyta</taxon>
        <taxon>Embryophyta</taxon>
        <taxon>Tracheophyta</taxon>
        <taxon>Spermatophyta</taxon>
        <taxon>Magnoliopsida</taxon>
        <taxon>Liliopsida</taxon>
        <taxon>Poales</taxon>
        <taxon>Poaceae</taxon>
        <taxon>PACMAD clade</taxon>
        <taxon>Panicoideae</taxon>
        <taxon>Panicodae</taxon>
        <taxon>Paniceae</taxon>
        <taxon>Panicinae</taxon>
        <taxon>Panicum</taxon>
        <taxon>Panicum sect. Hiantes</taxon>
    </lineage>
</organism>
<comment type="caution">
    <text evidence="2">The sequence shown here is derived from an EMBL/GenBank/DDBJ whole genome shotgun (WGS) entry which is preliminary data.</text>
</comment>
<evidence type="ECO:0000256" key="1">
    <source>
        <dbReference type="SAM" id="MobiDB-lite"/>
    </source>
</evidence>
<dbReference type="Proteomes" id="UP000823388">
    <property type="component" value="Chromosome 9K"/>
</dbReference>
<reference evidence="2 3" key="1">
    <citation type="submission" date="2020-05" db="EMBL/GenBank/DDBJ databases">
        <title>WGS assembly of Panicum virgatum.</title>
        <authorList>
            <person name="Lovell J.T."/>
            <person name="Jenkins J."/>
            <person name="Shu S."/>
            <person name="Juenger T.E."/>
            <person name="Schmutz J."/>
        </authorList>
    </citation>
    <scope>NUCLEOTIDE SEQUENCE [LARGE SCALE GENOMIC DNA]</scope>
    <source>
        <strain evidence="3">cv. AP13</strain>
    </source>
</reference>
<feature type="region of interest" description="Disordered" evidence="1">
    <location>
        <begin position="1"/>
        <end position="28"/>
    </location>
</feature>
<name>A0A8T0NRG1_PANVG</name>
<sequence length="74" mass="8370">MAGGQLTGDVPGRGFQDYPDAEFAPRSSCTDPEHLLLETMWGGRGVMEVRRGFLRPHSCLLSRQVHRVKFKHMD</sequence>
<evidence type="ECO:0000313" key="3">
    <source>
        <dbReference type="Proteomes" id="UP000823388"/>
    </source>
</evidence>
<evidence type="ECO:0000313" key="2">
    <source>
        <dbReference type="EMBL" id="KAG2552541.1"/>
    </source>
</evidence>
<dbReference type="EMBL" id="CM029053">
    <property type="protein sequence ID" value="KAG2552541.1"/>
    <property type="molecule type" value="Genomic_DNA"/>
</dbReference>
<protein>
    <submittedName>
        <fullName evidence="2">Uncharacterized protein</fullName>
    </submittedName>
</protein>
<accession>A0A8T0NRG1</accession>
<proteinExistence type="predicted"/>
<gene>
    <name evidence="2" type="ORF">PVAP13_9KG468026</name>
</gene>
<keyword evidence="3" id="KW-1185">Reference proteome</keyword>
<dbReference type="AlphaFoldDB" id="A0A8T0NRG1"/>